<proteinExistence type="inferred from homology"/>
<feature type="transmembrane region" description="Helical" evidence="6">
    <location>
        <begin position="518"/>
        <end position="541"/>
    </location>
</feature>
<dbReference type="InterPro" id="IPR036259">
    <property type="entry name" value="MFS_trans_sf"/>
</dbReference>
<gene>
    <name evidence="7" type="ORF">QN277_022520</name>
</gene>
<feature type="transmembrane region" description="Helical" evidence="6">
    <location>
        <begin position="56"/>
        <end position="75"/>
    </location>
</feature>
<keyword evidence="3 6" id="KW-0812">Transmembrane</keyword>
<feature type="transmembrane region" description="Helical" evidence="6">
    <location>
        <begin position="393"/>
        <end position="410"/>
    </location>
</feature>
<comment type="subcellular location">
    <subcellularLocation>
        <location evidence="1">Membrane</location>
        <topology evidence="1">Multi-pass membrane protein</topology>
    </subcellularLocation>
</comment>
<feature type="transmembrane region" description="Helical" evidence="6">
    <location>
        <begin position="12"/>
        <end position="36"/>
    </location>
</feature>
<dbReference type="Pfam" id="PF00854">
    <property type="entry name" value="PTR2"/>
    <property type="match status" value="1"/>
</dbReference>
<dbReference type="GO" id="GO:0016020">
    <property type="term" value="C:membrane"/>
    <property type="evidence" value="ECO:0007669"/>
    <property type="project" value="UniProtKB-SubCell"/>
</dbReference>
<evidence type="ECO:0000256" key="4">
    <source>
        <dbReference type="ARBA" id="ARBA00022989"/>
    </source>
</evidence>
<dbReference type="CDD" id="cd17416">
    <property type="entry name" value="MFS_NPF1_2"/>
    <property type="match status" value="1"/>
</dbReference>
<feature type="transmembrane region" description="Helical" evidence="6">
    <location>
        <begin position="121"/>
        <end position="144"/>
    </location>
</feature>
<dbReference type="Gene3D" id="1.20.1250.20">
    <property type="entry name" value="MFS general substrate transporter like domains"/>
    <property type="match status" value="1"/>
</dbReference>
<evidence type="ECO:0000256" key="2">
    <source>
        <dbReference type="ARBA" id="ARBA00005982"/>
    </source>
</evidence>
<feature type="transmembrane region" description="Helical" evidence="6">
    <location>
        <begin position="198"/>
        <end position="218"/>
    </location>
</feature>
<name>A0AAE1JJC8_9FABA</name>
<feature type="transmembrane region" description="Helical" evidence="6">
    <location>
        <begin position="475"/>
        <end position="498"/>
    </location>
</feature>
<keyword evidence="8" id="KW-1185">Reference proteome</keyword>
<dbReference type="EMBL" id="JAWXYG010000006">
    <property type="protein sequence ID" value="KAK4269353.1"/>
    <property type="molecule type" value="Genomic_DNA"/>
</dbReference>
<reference evidence="7" key="1">
    <citation type="submission" date="2023-10" db="EMBL/GenBank/DDBJ databases">
        <title>Chromosome-level genome of the transformable northern wattle, Acacia crassicarpa.</title>
        <authorList>
            <person name="Massaro I."/>
            <person name="Sinha N.R."/>
            <person name="Poethig S."/>
            <person name="Leichty A.R."/>
        </authorList>
    </citation>
    <scope>NUCLEOTIDE SEQUENCE</scope>
    <source>
        <strain evidence="7">Acra3RX</strain>
        <tissue evidence="7">Leaf</tissue>
    </source>
</reference>
<dbReference type="InterPro" id="IPR000109">
    <property type="entry name" value="POT_fam"/>
</dbReference>
<organism evidence="7 8">
    <name type="scientific">Acacia crassicarpa</name>
    <name type="common">northern wattle</name>
    <dbReference type="NCBI Taxonomy" id="499986"/>
    <lineage>
        <taxon>Eukaryota</taxon>
        <taxon>Viridiplantae</taxon>
        <taxon>Streptophyta</taxon>
        <taxon>Embryophyta</taxon>
        <taxon>Tracheophyta</taxon>
        <taxon>Spermatophyta</taxon>
        <taxon>Magnoliopsida</taxon>
        <taxon>eudicotyledons</taxon>
        <taxon>Gunneridae</taxon>
        <taxon>Pentapetalae</taxon>
        <taxon>rosids</taxon>
        <taxon>fabids</taxon>
        <taxon>Fabales</taxon>
        <taxon>Fabaceae</taxon>
        <taxon>Caesalpinioideae</taxon>
        <taxon>mimosoid clade</taxon>
        <taxon>Acacieae</taxon>
        <taxon>Acacia</taxon>
    </lineage>
</organism>
<evidence type="ECO:0000256" key="5">
    <source>
        <dbReference type="ARBA" id="ARBA00023136"/>
    </source>
</evidence>
<sequence length="562" mass="61830">MEASSSVARRRGGLITMPFIIANETLAKVAMVGLMPNMVLYLTEVYNLQVPKAANAIFFWFAASNFAPLFAAFVADSFIGRFFSIAFGSFFSFLGMTLLWITSMFPELRPKASQSATTSQMAFLVSSLGLISIGAGGLSCSIAFGADQVNNKANPKNQKVLETFISWYIASQAFACLLALTLLVYAQDHLGWEIGFGIPPGLMVLSIVSFLLASPLYVKNKPHSSLFTGFARVIVVAFKNRKLPFPPHNSAAKYHHNKGSDLLVPSNKLRFLNRACIIKNSEQDINPDGTAANPWSLCTTEQVEELKAIIKVLPLWSTNIIMTVITTQSSFRVLQAKTMNRHLTSNFQIPPGSFNAFTMLFLFITVGIYDRIIIPLASKIAKKPVQISAKTRMGIGLFFGVLDLVASAIIENKRRNRAIRQGFANNPKGVVDMSAMWLLVHLGLVGIAEAFNAIGQSEFYYSEFPRTMSSIGSSLYCLGMGMGNLMASLILSVVDGVTSRRGKKSWVSSNLNEGHYDWYFWVLAVIGVVNFVYYLVCSWAYGPSARTGSMVHDERSEVDGEE</sequence>
<comment type="similarity">
    <text evidence="2">Belongs to the major facilitator superfamily. Proton-dependent oligopeptide transporter (POT/PTR) (TC 2.A.17) family.</text>
</comment>
<dbReference type="SUPFAM" id="SSF103473">
    <property type="entry name" value="MFS general substrate transporter"/>
    <property type="match status" value="1"/>
</dbReference>
<keyword evidence="5 6" id="KW-0472">Membrane</keyword>
<protein>
    <submittedName>
        <fullName evidence="7">Uncharacterized protein</fullName>
    </submittedName>
</protein>
<feature type="transmembrane region" description="Helical" evidence="6">
    <location>
        <begin position="435"/>
        <end position="454"/>
    </location>
</feature>
<evidence type="ECO:0000256" key="1">
    <source>
        <dbReference type="ARBA" id="ARBA00004141"/>
    </source>
</evidence>
<keyword evidence="4 6" id="KW-1133">Transmembrane helix</keyword>
<evidence type="ECO:0000256" key="6">
    <source>
        <dbReference type="SAM" id="Phobius"/>
    </source>
</evidence>
<feature type="transmembrane region" description="Helical" evidence="6">
    <location>
        <begin position="82"/>
        <end position="101"/>
    </location>
</feature>
<comment type="caution">
    <text evidence="7">The sequence shown here is derived from an EMBL/GenBank/DDBJ whole genome shotgun (WGS) entry which is preliminary data.</text>
</comment>
<evidence type="ECO:0000256" key="3">
    <source>
        <dbReference type="ARBA" id="ARBA00022692"/>
    </source>
</evidence>
<evidence type="ECO:0000313" key="7">
    <source>
        <dbReference type="EMBL" id="KAK4269353.1"/>
    </source>
</evidence>
<accession>A0AAE1JJC8</accession>
<feature type="transmembrane region" description="Helical" evidence="6">
    <location>
        <begin position="165"/>
        <end position="186"/>
    </location>
</feature>
<evidence type="ECO:0000313" key="8">
    <source>
        <dbReference type="Proteomes" id="UP001293593"/>
    </source>
</evidence>
<dbReference type="PANTHER" id="PTHR11654">
    <property type="entry name" value="OLIGOPEPTIDE TRANSPORTER-RELATED"/>
    <property type="match status" value="1"/>
</dbReference>
<dbReference type="AlphaFoldDB" id="A0AAE1JJC8"/>
<feature type="transmembrane region" description="Helical" evidence="6">
    <location>
        <begin position="354"/>
        <end position="372"/>
    </location>
</feature>
<dbReference type="GO" id="GO:0022857">
    <property type="term" value="F:transmembrane transporter activity"/>
    <property type="evidence" value="ECO:0007669"/>
    <property type="project" value="InterPro"/>
</dbReference>
<dbReference type="Proteomes" id="UP001293593">
    <property type="component" value="Unassembled WGS sequence"/>
</dbReference>